<dbReference type="PATRIC" id="fig|1657.3.peg.1900"/>
<accession>A0A0K9ES12</accession>
<dbReference type="RefSeq" id="WP_049620360.1">
    <property type="nucleotide sequence ID" value="NZ_FNAU01000006.1"/>
</dbReference>
<sequence>MSVRRIVGLETEFGVLDPDNPRANPIELSDIVVDSYGRHGSAAGCTEPVRWDYTGEDPLHDARGFRLERAAADPSMLTDDPTRPAPSGGAHLQHIARPSREELALPHATNTVLTNGARLYVDHAHPEYSSPEVTNPREAVLWDRAGEAIAREAMQILRDGGRNVVLYKNNIDGKGAAYGSHENYLVSREVEFSEIVRYVTPFFVTRPILCGTGRVGLGPSSEAPGFQISQRADYVENDVGLETTFNRPIINTRDEPHAWSDQYRRFHVIGGDANQFDASILLKVGTTALVLWMLEQDEVPLGLETALIDQPVPATWIVSRDLTLQQKLEMFSGPDRTALDIQQQYLDVVGELVETHGGPDWDTREVLDLWQNTLDKLRHNLWDAAPEVEWVAKYQLLEGMRQRSGLSWDSDKLRAIDLQWHDLRAERSIVNKLAQAGRVTRFFTDAEVAWAVTNPPAGTRAYLRGELIRRYGKQVISASWTSGVVDAGGEELVRIPLLDPLGGTREKVGEALDASPTPADFIAKLTAGTAENQ</sequence>
<evidence type="ECO:0000256" key="1">
    <source>
        <dbReference type="ARBA" id="ARBA00009114"/>
    </source>
</evidence>
<dbReference type="InterPro" id="IPR004347">
    <property type="entry name" value="Pup_ligase/deamidase"/>
</dbReference>
<dbReference type="PANTHER" id="PTHR42307:SF2">
    <property type="entry name" value="PUP DEAMIDASE_DEPUPYLASE"/>
    <property type="match status" value="1"/>
</dbReference>
<keyword evidence="3" id="KW-0647">Proteasome</keyword>
<reference evidence="4" key="2">
    <citation type="submission" date="2016-10" db="EMBL/GenBank/DDBJ databases">
        <authorList>
            <person name="Varghese N."/>
        </authorList>
    </citation>
    <scope>NUCLEOTIDE SEQUENCE [LARGE SCALE GENOMIC DNA]</scope>
    <source>
        <strain evidence="4">DSM 20639</strain>
    </source>
</reference>
<dbReference type="AlphaFoldDB" id="A0A0K9ES12"/>
<reference evidence="2" key="3">
    <citation type="submission" date="2023-10" db="EMBL/GenBank/DDBJ databases">
        <title>Whole Genome based description of the genera Actinobaculum and Actinotignum reveals a complex phylogenetic relationship within the species included in the genus Actinotignum.</title>
        <authorList>
            <person name="Jensen C.S."/>
            <person name="Dargis R."/>
            <person name="Kemp M."/>
            <person name="Christensen J.J."/>
        </authorList>
    </citation>
    <scope>NUCLEOTIDE SEQUENCE</scope>
    <source>
        <strain evidence="2">Actinobaculum_suis_CCUG19206T</strain>
    </source>
</reference>
<protein>
    <submittedName>
        <fullName evidence="2">Depupylase/deamidase Dop</fullName>
        <ecNumber evidence="2">3.5.1.119</ecNumber>
    </submittedName>
    <submittedName>
        <fullName evidence="3">Proteasome accessory factor A</fullName>
    </submittedName>
</protein>
<name>A0A0K9ES12_9ACTO</name>
<dbReference type="Proteomes" id="UP001273799">
    <property type="component" value="Unassembled WGS sequence"/>
</dbReference>
<dbReference type="EMBL" id="FNAU01000006">
    <property type="protein sequence ID" value="SDE31248.1"/>
    <property type="molecule type" value="Genomic_DNA"/>
</dbReference>
<dbReference type="GO" id="GO:0019941">
    <property type="term" value="P:modification-dependent protein catabolic process"/>
    <property type="evidence" value="ECO:0007669"/>
    <property type="project" value="InterPro"/>
</dbReference>
<dbReference type="Proteomes" id="UP000182744">
    <property type="component" value="Unassembled WGS sequence"/>
</dbReference>
<evidence type="ECO:0000313" key="4">
    <source>
        <dbReference type="Proteomes" id="UP000182744"/>
    </source>
</evidence>
<reference evidence="3" key="1">
    <citation type="submission" date="2016-10" db="EMBL/GenBank/DDBJ databases">
        <authorList>
            <person name="de Groot N.N."/>
        </authorList>
    </citation>
    <scope>NUCLEOTIDE SEQUENCE [LARGE SCALE GENOMIC DNA]</scope>
    <source>
        <strain evidence="3">DSM 20639</strain>
    </source>
</reference>
<dbReference type="STRING" id="1657.ACU20_07690"/>
<keyword evidence="4" id="KW-1185">Reference proteome</keyword>
<dbReference type="NCBIfam" id="TIGR03688">
    <property type="entry name" value="depupylase_Dop"/>
    <property type="match status" value="1"/>
</dbReference>
<dbReference type="GO" id="GO:0008233">
    <property type="term" value="F:peptidase activity"/>
    <property type="evidence" value="ECO:0007669"/>
    <property type="project" value="InterPro"/>
</dbReference>
<proteinExistence type="inferred from homology"/>
<dbReference type="EC" id="3.5.1.119" evidence="2"/>
<dbReference type="PANTHER" id="PTHR42307">
    <property type="entry name" value="PUP DEAMIDASE/DEPUPYLASE"/>
    <property type="match status" value="1"/>
</dbReference>
<dbReference type="GO" id="GO:0000502">
    <property type="term" value="C:proteasome complex"/>
    <property type="evidence" value="ECO:0007669"/>
    <property type="project" value="UniProtKB-KW"/>
</dbReference>
<evidence type="ECO:0000313" key="2">
    <source>
        <dbReference type="EMBL" id="MDY5153065.1"/>
    </source>
</evidence>
<dbReference type="GO" id="GO:0070490">
    <property type="term" value="P:protein pupylation"/>
    <property type="evidence" value="ECO:0007669"/>
    <property type="project" value="TreeGrafter"/>
</dbReference>
<dbReference type="GO" id="GO:0005524">
    <property type="term" value="F:ATP binding"/>
    <property type="evidence" value="ECO:0007669"/>
    <property type="project" value="TreeGrafter"/>
</dbReference>
<dbReference type="Pfam" id="PF03136">
    <property type="entry name" value="Pup_ligase"/>
    <property type="match status" value="1"/>
</dbReference>
<dbReference type="GO" id="GO:0016811">
    <property type="term" value="F:hydrolase activity, acting on carbon-nitrogen (but not peptide) bonds, in linear amides"/>
    <property type="evidence" value="ECO:0007669"/>
    <property type="project" value="InterPro"/>
</dbReference>
<gene>
    <name evidence="2" type="primary">dop</name>
    <name evidence="2" type="ORF">R6G71_03240</name>
    <name evidence="3" type="ORF">SAMN05421878_1067</name>
</gene>
<evidence type="ECO:0000313" key="3">
    <source>
        <dbReference type="EMBL" id="SDE31248.1"/>
    </source>
</evidence>
<keyword evidence="2" id="KW-0378">Hydrolase</keyword>
<dbReference type="InterPro" id="IPR022366">
    <property type="entry name" value="Pup_deamidase"/>
</dbReference>
<comment type="similarity">
    <text evidence="1">Belongs to the Pup ligase/Pup deamidase family. Pup deamidase subfamily.</text>
</comment>
<organism evidence="3 4">
    <name type="scientific">Actinobaculum suis</name>
    <dbReference type="NCBI Taxonomy" id="1657"/>
    <lineage>
        <taxon>Bacteria</taxon>
        <taxon>Bacillati</taxon>
        <taxon>Actinomycetota</taxon>
        <taxon>Actinomycetes</taxon>
        <taxon>Actinomycetales</taxon>
        <taxon>Actinomycetaceae</taxon>
        <taxon>Actinobaculum</taxon>
    </lineage>
</organism>
<dbReference type="GO" id="GO:0010498">
    <property type="term" value="P:proteasomal protein catabolic process"/>
    <property type="evidence" value="ECO:0007669"/>
    <property type="project" value="InterPro"/>
</dbReference>
<dbReference type="EMBL" id="JAWNFU010000002">
    <property type="protein sequence ID" value="MDY5153065.1"/>
    <property type="molecule type" value="Genomic_DNA"/>
</dbReference>